<dbReference type="InterPro" id="IPR028259">
    <property type="entry name" value="AP2-like_int_N"/>
</dbReference>
<keyword evidence="4" id="KW-0233">DNA recombination</keyword>
<organism evidence="7 9">
    <name type="scientific">Trichococcus flocculiformis</name>
    <dbReference type="NCBI Taxonomy" id="82803"/>
    <lineage>
        <taxon>Bacteria</taxon>
        <taxon>Bacillati</taxon>
        <taxon>Bacillota</taxon>
        <taxon>Bacilli</taxon>
        <taxon>Lactobacillales</taxon>
        <taxon>Carnobacteriaceae</taxon>
        <taxon>Trichococcus</taxon>
    </lineage>
</organism>
<dbReference type="InterPro" id="IPR013762">
    <property type="entry name" value="Integrase-like_cat_sf"/>
</dbReference>
<evidence type="ECO:0000256" key="1">
    <source>
        <dbReference type="ARBA" id="ARBA00008857"/>
    </source>
</evidence>
<dbReference type="CDD" id="cd01189">
    <property type="entry name" value="INT_ICEBs1_C_like"/>
    <property type="match status" value="1"/>
</dbReference>
<dbReference type="InterPro" id="IPR010998">
    <property type="entry name" value="Integrase_recombinase_N"/>
</dbReference>
<dbReference type="PROSITE" id="PS51898">
    <property type="entry name" value="TYR_RECOMBINASE"/>
    <property type="match status" value="1"/>
</dbReference>
<dbReference type="InterPro" id="IPR050808">
    <property type="entry name" value="Phage_Integrase"/>
</dbReference>
<dbReference type="PANTHER" id="PTHR30629:SF2">
    <property type="entry name" value="PROPHAGE INTEGRASE INTS-RELATED"/>
    <property type="match status" value="1"/>
</dbReference>
<comment type="caution">
    <text evidence="7">The sequence shown here is derived from an EMBL/GenBank/DDBJ whole genome shotgun (WGS) entry which is preliminary data.</text>
</comment>
<evidence type="ECO:0000256" key="4">
    <source>
        <dbReference type="ARBA" id="ARBA00023172"/>
    </source>
</evidence>
<evidence type="ECO:0000256" key="3">
    <source>
        <dbReference type="ARBA" id="ARBA00023125"/>
    </source>
</evidence>
<reference evidence="6 8" key="1">
    <citation type="submission" date="2016-02" db="EMBL/GenBank/DDBJ databases">
        <authorList>
            <person name="Strepis N."/>
        </authorList>
    </citation>
    <scope>NUCLEOTIDE SEQUENCE [LARGE SCALE GENOMIC DNA]</scope>
    <source>
        <strain evidence="6">Trichococcus flocculiformis</strain>
    </source>
</reference>
<dbReference type="Pfam" id="PF14659">
    <property type="entry name" value="Phage_int_SAM_3"/>
    <property type="match status" value="1"/>
</dbReference>
<name>A0AB38BIG8_9LACT</name>
<evidence type="ECO:0000313" key="7">
    <source>
        <dbReference type="EMBL" id="SFH85857.1"/>
    </source>
</evidence>
<keyword evidence="8" id="KW-1185">Reference proteome</keyword>
<dbReference type="PANTHER" id="PTHR30629">
    <property type="entry name" value="PROPHAGE INTEGRASE"/>
    <property type="match status" value="1"/>
</dbReference>
<protein>
    <submittedName>
        <fullName evidence="6">Integrase catalytic</fullName>
    </submittedName>
    <submittedName>
        <fullName evidence="7">Site-specific recombinase XerD</fullName>
    </submittedName>
</protein>
<reference evidence="7 9" key="2">
    <citation type="submission" date="2016-10" db="EMBL/GenBank/DDBJ databases">
        <authorList>
            <person name="Varghese N."/>
            <person name="Submissions S."/>
        </authorList>
    </citation>
    <scope>NUCLEOTIDE SEQUENCE [LARGE SCALE GENOMIC DNA]</scope>
    <source>
        <strain evidence="7 9">DSM 2094</strain>
    </source>
</reference>
<evidence type="ECO:0000256" key="2">
    <source>
        <dbReference type="ARBA" id="ARBA00022908"/>
    </source>
</evidence>
<gene>
    <name evidence="7" type="ORF">SAMN04488507_102015</name>
    <name evidence="6" type="ORF">TFLO_2138</name>
</gene>
<dbReference type="SUPFAM" id="SSF56349">
    <property type="entry name" value="DNA breaking-rejoining enzymes"/>
    <property type="match status" value="1"/>
</dbReference>
<dbReference type="Pfam" id="PF00589">
    <property type="entry name" value="Phage_integrase"/>
    <property type="match status" value="1"/>
</dbReference>
<dbReference type="AlphaFoldDB" id="A0AB38BIG8"/>
<sequence length="386" mass="44392">MATIKKYTKKDGSTAYMFQAYLGTDPNTGNRIRVTRQGFSTKKAAALALSRLKIDVDEGSFIKANEDTFQAAYDLWLEQYRNTVKESTLNKTIQLFNKHILPTFGSMKLDKITVPFCQKKVNEWFGIHSKYTVIKNYTSSVLKFAIRMDLLKSNPMDKVTLPRRMAEVGKEEELKYFDKMELQRFFEGSKEYAEQTNNLLYHTLFRLLAFSGMRKGEALALTWKDLDFTNETVTINKTLTRGLESRLIIQTPKTASGKRAIALDPITLSMLTTWRKRQATDFLKLGFNTMSGEQLIFPNTKNELMVPTKPDKVLDKIIKRNDLKRITVHGFRHTHCSLLFEAGASIKEVQDRLGHSDIKVTMNIYAHVTEKAKEKTAEKFAKYVNF</sequence>
<comment type="similarity">
    <text evidence="1">Belongs to the 'phage' integrase family.</text>
</comment>
<dbReference type="Gene3D" id="1.10.443.10">
    <property type="entry name" value="Intergrase catalytic core"/>
    <property type="match status" value="1"/>
</dbReference>
<dbReference type="InterPro" id="IPR004107">
    <property type="entry name" value="Integrase_SAM-like_N"/>
</dbReference>
<keyword evidence="2" id="KW-0229">DNA integration</keyword>
<dbReference type="Proteomes" id="UP000199686">
    <property type="component" value="Unassembled WGS sequence"/>
</dbReference>
<proteinExistence type="inferred from homology"/>
<dbReference type="Pfam" id="PF14657">
    <property type="entry name" value="Arm-DNA-bind_4"/>
    <property type="match status" value="1"/>
</dbReference>
<feature type="domain" description="Tyr recombinase" evidence="5">
    <location>
        <begin position="172"/>
        <end position="378"/>
    </location>
</feature>
<dbReference type="InterPro" id="IPR002104">
    <property type="entry name" value="Integrase_catalytic"/>
</dbReference>
<dbReference type="Proteomes" id="UP000195947">
    <property type="component" value="Unassembled WGS sequence"/>
</dbReference>
<keyword evidence="3" id="KW-0238">DNA-binding</keyword>
<dbReference type="InterPro" id="IPR011010">
    <property type="entry name" value="DNA_brk_join_enz"/>
</dbReference>
<dbReference type="GO" id="GO:0015074">
    <property type="term" value="P:DNA integration"/>
    <property type="evidence" value="ECO:0007669"/>
    <property type="project" value="UniProtKB-KW"/>
</dbReference>
<evidence type="ECO:0000313" key="8">
    <source>
        <dbReference type="Proteomes" id="UP000195947"/>
    </source>
</evidence>
<dbReference type="GO" id="GO:0003677">
    <property type="term" value="F:DNA binding"/>
    <property type="evidence" value="ECO:0007669"/>
    <property type="project" value="UniProtKB-KW"/>
</dbReference>
<dbReference type="Gene3D" id="1.10.150.130">
    <property type="match status" value="1"/>
</dbReference>
<accession>A0AB38BIG8</accession>
<dbReference type="GO" id="GO:0006310">
    <property type="term" value="P:DNA recombination"/>
    <property type="evidence" value="ECO:0007669"/>
    <property type="project" value="UniProtKB-KW"/>
</dbReference>
<evidence type="ECO:0000259" key="5">
    <source>
        <dbReference type="PROSITE" id="PS51898"/>
    </source>
</evidence>
<dbReference type="EMBL" id="FOQC01000020">
    <property type="protein sequence ID" value="SFH85857.1"/>
    <property type="molecule type" value="Genomic_DNA"/>
</dbReference>
<evidence type="ECO:0000313" key="9">
    <source>
        <dbReference type="Proteomes" id="UP000199686"/>
    </source>
</evidence>
<evidence type="ECO:0000313" key="6">
    <source>
        <dbReference type="EMBL" id="CZQ97002.1"/>
    </source>
</evidence>
<dbReference type="EMBL" id="FJMZ01000027">
    <property type="protein sequence ID" value="CZQ97002.1"/>
    <property type="molecule type" value="Genomic_DNA"/>
</dbReference>